<feature type="chain" id="PRO_5012013689" evidence="1">
    <location>
        <begin position="19"/>
        <end position="76"/>
    </location>
</feature>
<sequence>MSMTILFLFALCITMSLAMPLEISFTETEVTRAILNDQDHLCLNSWRANDNKHCQRYCQQNENKAGKCDGFYCRCD</sequence>
<protein>
    <submittedName>
        <fullName evidence="2">Putative secreted protein</fullName>
    </submittedName>
</protein>
<proteinExistence type="predicted"/>
<evidence type="ECO:0000256" key="1">
    <source>
        <dbReference type="SAM" id="SignalP"/>
    </source>
</evidence>
<keyword evidence="1" id="KW-0732">Signal</keyword>
<dbReference type="AlphaFoldDB" id="A0A224XTD1"/>
<organism evidence="2">
    <name type="scientific">Panstrongylus lignarius</name>
    <dbReference type="NCBI Taxonomy" id="156445"/>
    <lineage>
        <taxon>Eukaryota</taxon>
        <taxon>Metazoa</taxon>
        <taxon>Ecdysozoa</taxon>
        <taxon>Arthropoda</taxon>
        <taxon>Hexapoda</taxon>
        <taxon>Insecta</taxon>
        <taxon>Pterygota</taxon>
        <taxon>Neoptera</taxon>
        <taxon>Paraneoptera</taxon>
        <taxon>Hemiptera</taxon>
        <taxon>Heteroptera</taxon>
        <taxon>Panheteroptera</taxon>
        <taxon>Cimicomorpha</taxon>
        <taxon>Reduviidae</taxon>
        <taxon>Triatominae</taxon>
        <taxon>Panstrongylus</taxon>
    </lineage>
</organism>
<dbReference type="EMBL" id="GFTR01000631">
    <property type="protein sequence ID" value="JAW15795.1"/>
    <property type="molecule type" value="Transcribed_RNA"/>
</dbReference>
<name>A0A224XTD1_9HEMI</name>
<reference evidence="2" key="1">
    <citation type="journal article" date="2018" name="PLoS Negl. Trop. Dis.">
        <title>An insight into the salivary gland and fat body transcriptome of Panstrongylus lignarius (Hemiptera: Heteroptera), the main vector of Chagas disease in Peru.</title>
        <authorList>
            <person name="Nevoa J.C."/>
            <person name="Mendes M.T."/>
            <person name="da Silva M.V."/>
            <person name="Soares S.C."/>
            <person name="Oliveira C.J.F."/>
            <person name="Ribeiro J.M.C."/>
        </authorList>
    </citation>
    <scope>NUCLEOTIDE SEQUENCE</scope>
</reference>
<evidence type="ECO:0000313" key="2">
    <source>
        <dbReference type="EMBL" id="JAW15795.1"/>
    </source>
</evidence>
<accession>A0A224XTD1</accession>
<feature type="signal peptide" evidence="1">
    <location>
        <begin position="1"/>
        <end position="18"/>
    </location>
</feature>